<proteinExistence type="inferred from homology"/>
<reference evidence="3 4" key="1">
    <citation type="journal article" date="2021" name="Microbiol. Resour. Announc.">
        <title>Complete Genome Sequences of Three Human Oral Treponema parvum Isolates.</title>
        <authorList>
            <person name="Zeng H."/>
            <person name="Watt R.M."/>
        </authorList>
    </citation>
    <scope>NUCLEOTIDE SEQUENCE [LARGE SCALE GENOMIC DNA]</scope>
    <source>
        <strain evidence="3 4">ATCC 700770</strain>
    </source>
</reference>
<dbReference type="RefSeq" id="WP_210120001.1">
    <property type="nucleotide sequence ID" value="NZ_CP054142.1"/>
</dbReference>
<dbReference type="InterPro" id="IPR051122">
    <property type="entry name" value="SDR_DHRS6-like"/>
</dbReference>
<dbReference type="Proteomes" id="UP000671908">
    <property type="component" value="Chromosome"/>
</dbReference>
<dbReference type="InterPro" id="IPR002347">
    <property type="entry name" value="SDR_fam"/>
</dbReference>
<evidence type="ECO:0000256" key="2">
    <source>
        <dbReference type="ARBA" id="ARBA00023002"/>
    </source>
</evidence>
<dbReference type="InterPro" id="IPR036291">
    <property type="entry name" value="NAD(P)-bd_dom_sf"/>
</dbReference>
<accession>A0A975IDY6</accession>
<dbReference type="GO" id="GO:0016491">
    <property type="term" value="F:oxidoreductase activity"/>
    <property type="evidence" value="ECO:0007669"/>
    <property type="project" value="UniProtKB-KW"/>
</dbReference>
<dbReference type="AlphaFoldDB" id="A0A975IDY6"/>
<dbReference type="SUPFAM" id="SSF51735">
    <property type="entry name" value="NAD(P)-binding Rossmann-fold domains"/>
    <property type="match status" value="1"/>
</dbReference>
<evidence type="ECO:0000313" key="3">
    <source>
        <dbReference type="EMBL" id="QTQ13302.1"/>
    </source>
</evidence>
<dbReference type="KEGG" id="tpav:HRQ91_01875"/>
<dbReference type="CDD" id="cd05233">
    <property type="entry name" value="SDR_c"/>
    <property type="match status" value="1"/>
</dbReference>
<protein>
    <submittedName>
        <fullName evidence="3">SDR family oxidoreductase</fullName>
    </submittedName>
</protein>
<keyword evidence="2" id="KW-0560">Oxidoreductase</keyword>
<comment type="similarity">
    <text evidence="1">Belongs to the short-chain dehydrogenases/reductases (SDR) family.</text>
</comment>
<evidence type="ECO:0000256" key="1">
    <source>
        <dbReference type="ARBA" id="ARBA00006484"/>
    </source>
</evidence>
<gene>
    <name evidence="3" type="ORF">HRQ91_01875</name>
</gene>
<dbReference type="Gene3D" id="3.40.50.720">
    <property type="entry name" value="NAD(P)-binding Rossmann-like Domain"/>
    <property type="match status" value="1"/>
</dbReference>
<dbReference type="PANTHER" id="PTHR43477">
    <property type="entry name" value="DIHYDROANTICAPSIN 7-DEHYDROGENASE"/>
    <property type="match status" value="1"/>
</dbReference>
<name>A0A975IDY6_9SPIR</name>
<keyword evidence="4" id="KW-1185">Reference proteome</keyword>
<evidence type="ECO:0000313" key="4">
    <source>
        <dbReference type="Proteomes" id="UP000671908"/>
    </source>
</evidence>
<dbReference type="EMBL" id="CP054142">
    <property type="protein sequence ID" value="QTQ13302.1"/>
    <property type="molecule type" value="Genomic_DNA"/>
</dbReference>
<dbReference type="PRINTS" id="PR00081">
    <property type="entry name" value="GDHRDH"/>
</dbReference>
<dbReference type="Pfam" id="PF13561">
    <property type="entry name" value="adh_short_C2"/>
    <property type="match status" value="1"/>
</dbReference>
<dbReference type="PANTHER" id="PTHR43477:SF1">
    <property type="entry name" value="DIHYDROANTICAPSIN 7-DEHYDROGENASE"/>
    <property type="match status" value="1"/>
</dbReference>
<sequence>MGVFSGKKAFVIGGSGGIGRALSQKLARSGADLFVHGAHDTKAFDSLIKELKSVSLSKKNADIQRCENPINIQKMVYKIENFSDLASSPLNSILKESDIVCVCFGPFIQKPLTETTLEDWMDAALLDYALPGYCVSTALPGMILKGWGRFLFFGGTRTYNINGYKTNAAYGGAKTGVGSLVRSVAHEYASKGITCNAVLPGFTDTEYVSEAEKRLLSNKLPCKKFISADSVARGGMFLLESPEINGALLNIDFGWDGKL</sequence>
<organism evidence="3 4">
    <name type="scientific">Treponema parvum</name>
    <dbReference type="NCBI Taxonomy" id="138851"/>
    <lineage>
        <taxon>Bacteria</taxon>
        <taxon>Pseudomonadati</taxon>
        <taxon>Spirochaetota</taxon>
        <taxon>Spirochaetia</taxon>
        <taxon>Spirochaetales</taxon>
        <taxon>Treponemataceae</taxon>
        <taxon>Treponema</taxon>
    </lineage>
</organism>